<feature type="compositionally biased region" description="Polar residues" evidence="1">
    <location>
        <begin position="343"/>
        <end position="353"/>
    </location>
</feature>
<sequence length="668" mass="69365">MVLESLAIVLRAKGGSNFLVHARGVDAKDAAECSREVAGILAKFADAGGKSDTDRGGDNAPSYNFGEMLLASGRHRVVYRLVGGVYLMVVASAQANVLWLLGLMDACVRVLIGVARSVEVTPDKLARRYPELYLALSAVLASGGQQPMTALQEADAELASLVPDTSKSKGALMGRLGRSGSSSRAKASGSSSSATLAQREAVAGGAESIGKRTLADEVDDLARVSFKLPPDVLRPAADAQRAQSAAAARAHDSAAQQAGPAAAAEDPFKAKAQDADRAALAGTGLEGLFDPAPTGPPEPAPAPRDPFGGALGMQAAKFEPQGTDGPASDNPWASFDDGPEARSGTSSTLQQPVAQPGTGATAWQGWNGSQPATSAALPGHLEAAAASAMAVPSPEASPPAEAEPEMPEEPPRDMTDEDEDLIGSGNAVELLEVWQGLFRGDRLVKAGLLGQVLGSAQLAHASAEARFKCYLFRKSAMSQRLILRGLRSAALSHAEMGEAADTYRASFAATPKDQEVPLLRYRLPAMACTPPVLASLISQSSSKGVLLTCHILVSPSMPGSLEAVALSMLLPAVSKAPVKVAPRAQWLARERELQWDFAELHSGSKLMLRVLLPAGTDAQSAQDARVVMQFKGPPDETLTGLTLESGPVHGRLVDSCSRLHGRATAVLA</sequence>
<dbReference type="AlphaFoldDB" id="A0AAV1ID53"/>
<reference evidence="2 3" key="1">
    <citation type="submission" date="2023-10" db="EMBL/GenBank/DDBJ databases">
        <authorList>
            <person name="Maclean D."/>
            <person name="Macfadyen A."/>
        </authorList>
    </citation>
    <scope>NUCLEOTIDE SEQUENCE [LARGE SCALE GENOMIC DNA]</scope>
</reference>
<evidence type="ECO:0000313" key="3">
    <source>
        <dbReference type="Proteomes" id="UP001314263"/>
    </source>
</evidence>
<dbReference type="EMBL" id="CAUYUE010000010">
    <property type="protein sequence ID" value="CAK0784405.1"/>
    <property type="molecule type" value="Genomic_DNA"/>
</dbReference>
<comment type="caution">
    <text evidence="2">The sequence shown here is derived from an EMBL/GenBank/DDBJ whole genome shotgun (WGS) entry which is preliminary data.</text>
</comment>
<feature type="compositionally biased region" description="Low complexity" evidence="1">
    <location>
        <begin position="236"/>
        <end position="265"/>
    </location>
</feature>
<dbReference type="Proteomes" id="UP001314263">
    <property type="component" value="Unassembled WGS sequence"/>
</dbReference>
<name>A0AAV1ID53_9CHLO</name>
<keyword evidence="3" id="KW-1185">Reference proteome</keyword>
<evidence type="ECO:0000313" key="2">
    <source>
        <dbReference type="EMBL" id="CAK0784405.1"/>
    </source>
</evidence>
<feature type="compositionally biased region" description="Basic and acidic residues" evidence="1">
    <location>
        <begin position="266"/>
        <end position="277"/>
    </location>
</feature>
<dbReference type="PANTHER" id="PTHR37769">
    <property type="entry name" value="OS08G0243900 PROTEIN"/>
    <property type="match status" value="1"/>
</dbReference>
<feature type="compositionally biased region" description="Polar residues" evidence="1">
    <location>
        <begin position="364"/>
        <end position="373"/>
    </location>
</feature>
<organism evidence="2 3">
    <name type="scientific">Coccomyxa viridis</name>
    <dbReference type="NCBI Taxonomy" id="1274662"/>
    <lineage>
        <taxon>Eukaryota</taxon>
        <taxon>Viridiplantae</taxon>
        <taxon>Chlorophyta</taxon>
        <taxon>core chlorophytes</taxon>
        <taxon>Trebouxiophyceae</taxon>
        <taxon>Trebouxiophyceae incertae sedis</taxon>
        <taxon>Coccomyxaceae</taxon>
        <taxon>Coccomyxa</taxon>
    </lineage>
</organism>
<dbReference type="SUPFAM" id="SSF49447">
    <property type="entry name" value="Second domain of Mu2 adaptin subunit (ap50) of ap2 adaptor"/>
    <property type="match status" value="1"/>
</dbReference>
<dbReference type="PANTHER" id="PTHR37769:SF1">
    <property type="entry name" value="OS08G0243900 PROTEIN"/>
    <property type="match status" value="1"/>
</dbReference>
<feature type="compositionally biased region" description="Low complexity" evidence="1">
    <location>
        <begin position="170"/>
        <end position="197"/>
    </location>
</feature>
<gene>
    <name evidence="2" type="ORF">CVIRNUC_007609</name>
</gene>
<accession>A0AAV1ID53</accession>
<proteinExistence type="predicted"/>
<feature type="region of interest" description="Disordered" evidence="1">
    <location>
        <begin position="235"/>
        <end position="420"/>
    </location>
</feature>
<protein>
    <submittedName>
        <fullName evidence="2">Uncharacterized protein</fullName>
    </submittedName>
</protein>
<feature type="region of interest" description="Disordered" evidence="1">
    <location>
        <begin position="169"/>
        <end position="199"/>
    </location>
</feature>
<evidence type="ECO:0000256" key="1">
    <source>
        <dbReference type="SAM" id="MobiDB-lite"/>
    </source>
</evidence>
<feature type="compositionally biased region" description="Low complexity" evidence="1">
    <location>
        <begin position="374"/>
        <end position="400"/>
    </location>
</feature>
<feature type="compositionally biased region" description="Pro residues" evidence="1">
    <location>
        <begin position="293"/>
        <end position="304"/>
    </location>
</feature>
<dbReference type="InterPro" id="IPR036168">
    <property type="entry name" value="AP2_Mu_C_sf"/>
</dbReference>